<sequence length="694" mass="78073">MPNPSAKNHLQGETSPYLLQHADNPVDWYPWGEEALARARREDKPIVLSIGYSACHWCHVMAHESFESPEIAAVMNKHFINIKVDREERPDLDQIYQLAQQMLTGRPGGWPLTMFLEPDNQIPFFGGTYFPPEGRHGLPSFKDLLERIAEYFHAHREEIQSQNSRLLAAFEDLDTRTSAVEADRLGPAPLKAAQQQLVQSFDPRYGGFKGAPKFPNPSSIERCLRDARGEHLPEEARQKAFDLARLTLEQMARGGIYDHLGGGFCRYAVDSQWRIPHFEKMLYDNGQLLALYADAYELWGSERCRQALEETGHWAMGEMQSPEGGYYSSLDADSEGQEGKFYIWTREQVRSCLEEDEYRLVARYFGLDQPANFEGHWHLYGATTPEALAQELNLSPQILEEKLATAKQKLFAAREERIRPGRDDKILTAWNGLMIKGMAAAGQALAEPAFIASAERALDFVRGHLWQNGRLLVSYKDGRAQHPGYLDDYAFLLDALLELLQARWREGDLAFAVELAEAALAHFEDPAQGGFYFTADDHETLIHRPVPLMDNATPAGNGVLAWSLQRLGHLLGEMRYLKAAERTLKASWASIQHTPHAHCSLLKALEEWLYPPQVIILRGPEETMGSWQAIATGEYAPRRVSLAIPTGARDLLGQLGEYRPQGEGVAAYVCSGHTCSPPLTRQAAFEAHLADQGR</sequence>
<dbReference type="PIRSF" id="PIRSF006402">
    <property type="entry name" value="UCP006402_thioredoxin"/>
    <property type="match status" value="1"/>
</dbReference>
<dbReference type="PANTHER" id="PTHR42899">
    <property type="entry name" value="SPERMATOGENESIS-ASSOCIATED PROTEIN 20"/>
    <property type="match status" value="1"/>
</dbReference>
<dbReference type="InterPro" id="IPR036249">
    <property type="entry name" value="Thioredoxin-like_sf"/>
</dbReference>
<evidence type="ECO:0000259" key="1">
    <source>
        <dbReference type="Pfam" id="PF03190"/>
    </source>
</evidence>
<dbReference type="SUPFAM" id="SSF48208">
    <property type="entry name" value="Six-hairpin glycosidases"/>
    <property type="match status" value="1"/>
</dbReference>
<dbReference type="SUPFAM" id="SSF52833">
    <property type="entry name" value="Thioredoxin-like"/>
    <property type="match status" value="1"/>
</dbReference>
<dbReference type="CDD" id="cd02955">
    <property type="entry name" value="SSP411"/>
    <property type="match status" value="1"/>
</dbReference>
<proteinExistence type="predicted"/>
<dbReference type="InterPro" id="IPR024705">
    <property type="entry name" value="Ssp411"/>
</dbReference>
<dbReference type="Gene3D" id="3.40.30.10">
    <property type="entry name" value="Glutaredoxin"/>
    <property type="match status" value="1"/>
</dbReference>
<dbReference type="RefSeq" id="WP_134356574.1">
    <property type="nucleotide sequence ID" value="NZ_CP038033.1"/>
</dbReference>
<protein>
    <submittedName>
        <fullName evidence="2">Thioredoxin domain-containing protein</fullName>
    </submittedName>
</protein>
<dbReference type="GO" id="GO:0005975">
    <property type="term" value="P:carbohydrate metabolic process"/>
    <property type="evidence" value="ECO:0007669"/>
    <property type="project" value="InterPro"/>
</dbReference>
<dbReference type="InterPro" id="IPR004879">
    <property type="entry name" value="Ssp411-like_TRX"/>
</dbReference>
<evidence type="ECO:0000313" key="3">
    <source>
        <dbReference type="Proteomes" id="UP000294325"/>
    </source>
</evidence>
<name>A0A4P7BWT9_9GAMM</name>
<gene>
    <name evidence="2" type="ORF">E3U44_02845</name>
</gene>
<evidence type="ECO:0000313" key="2">
    <source>
        <dbReference type="EMBL" id="QBQ53560.1"/>
    </source>
</evidence>
<feature type="domain" description="Spermatogenesis-associated protein 20-like TRX" evidence="1">
    <location>
        <begin position="7"/>
        <end position="169"/>
    </location>
</feature>
<keyword evidence="3" id="KW-1185">Reference proteome</keyword>
<accession>A0A4P7BWT9</accession>
<dbReference type="AlphaFoldDB" id="A0A4P7BWT9"/>
<dbReference type="Proteomes" id="UP000294325">
    <property type="component" value="Chromosome"/>
</dbReference>
<dbReference type="Pfam" id="PF03190">
    <property type="entry name" value="Thioredox_DsbH"/>
    <property type="match status" value="1"/>
</dbReference>
<organism evidence="2 3">
    <name type="scientific">Nitrosococcus wardiae</name>
    <dbReference type="NCBI Taxonomy" id="1814290"/>
    <lineage>
        <taxon>Bacteria</taxon>
        <taxon>Pseudomonadati</taxon>
        <taxon>Pseudomonadota</taxon>
        <taxon>Gammaproteobacteria</taxon>
        <taxon>Chromatiales</taxon>
        <taxon>Chromatiaceae</taxon>
        <taxon>Nitrosococcus</taxon>
    </lineage>
</organism>
<dbReference type="EMBL" id="CP038033">
    <property type="protein sequence ID" value="QBQ53560.1"/>
    <property type="molecule type" value="Genomic_DNA"/>
</dbReference>
<dbReference type="PANTHER" id="PTHR42899:SF1">
    <property type="entry name" value="SPERMATOGENESIS-ASSOCIATED PROTEIN 20"/>
    <property type="match status" value="1"/>
</dbReference>
<dbReference type="OrthoDB" id="9762614at2"/>
<dbReference type="KEGG" id="nwr:E3U44_02845"/>
<reference evidence="2 3" key="1">
    <citation type="submission" date="2019-03" db="EMBL/GenBank/DDBJ databases">
        <title>The genome sequence of Nitrosococcus wardiae strain D1FHST reveals the archetypal metabolic capacity of ammonia-oxidizing Gammaproteobacteria.</title>
        <authorList>
            <person name="Wang L."/>
            <person name="Lim C.K."/>
            <person name="Hanson T.E."/>
            <person name="Dang H."/>
            <person name="Klotz M.G."/>
        </authorList>
    </citation>
    <scope>NUCLEOTIDE SEQUENCE [LARGE SCALE GENOMIC DNA]</scope>
    <source>
        <strain evidence="2 3">D1FHS</strain>
    </source>
</reference>
<dbReference type="InterPro" id="IPR008928">
    <property type="entry name" value="6-hairpin_glycosidase_sf"/>
</dbReference>